<evidence type="ECO:0000313" key="3">
    <source>
        <dbReference type="Proteomes" id="UP000310200"/>
    </source>
</evidence>
<proteinExistence type="predicted"/>
<evidence type="ECO:0000313" key="2">
    <source>
        <dbReference type="EMBL" id="TGZ36178.1"/>
    </source>
</evidence>
<reference evidence="2 3" key="1">
    <citation type="journal article" date="2019" name="Philos. Trans. R. Soc. Lond., B, Biol. Sci.">
        <title>Ant behaviour and brain gene expression of defending hosts depend on the ecological success of the intruding social parasite.</title>
        <authorList>
            <person name="Kaur R."/>
            <person name="Stoldt M."/>
            <person name="Jongepier E."/>
            <person name="Feldmeyer B."/>
            <person name="Menzel F."/>
            <person name="Bornberg-Bauer E."/>
            <person name="Foitzik S."/>
        </authorList>
    </citation>
    <scope>NUCLEOTIDE SEQUENCE [LARGE SCALE GENOMIC DNA]</scope>
    <source>
        <tissue evidence="2">Whole body</tissue>
    </source>
</reference>
<protein>
    <submittedName>
        <fullName evidence="2">Uncharacterized protein</fullName>
    </submittedName>
</protein>
<accession>A0A4S2JPM7</accession>
<name>A0A4S2JPM7_9HYME</name>
<feature type="compositionally biased region" description="Basic and acidic residues" evidence="1">
    <location>
        <begin position="172"/>
        <end position="182"/>
    </location>
</feature>
<feature type="region of interest" description="Disordered" evidence="1">
    <location>
        <begin position="172"/>
        <end position="203"/>
    </location>
</feature>
<feature type="compositionally biased region" description="Basic and acidic residues" evidence="1">
    <location>
        <begin position="191"/>
        <end position="203"/>
    </location>
</feature>
<dbReference type="Proteomes" id="UP000310200">
    <property type="component" value="Unassembled WGS sequence"/>
</dbReference>
<dbReference type="AlphaFoldDB" id="A0A4S2JPM7"/>
<dbReference type="EMBL" id="QBLH01003688">
    <property type="protein sequence ID" value="TGZ36178.1"/>
    <property type="molecule type" value="Genomic_DNA"/>
</dbReference>
<keyword evidence="3" id="KW-1185">Reference proteome</keyword>
<evidence type="ECO:0000256" key="1">
    <source>
        <dbReference type="SAM" id="MobiDB-lite"/>
    </source>
</evidence>
<comment type="caution">
    <text evidence="2">The sequence shown here is derived from an EMBL/GenBank/DDBJ whole genome shotgun (WGS) entry which is preliminary data.</text>
</comment>
<gene>
    <name evidence="2" type="ORF">DBV15_07241</name>
</gene>
<sequence>MTSAGVLGREKKARPMDILMPLCVCVFGMSRFIADSNRSRADRCSGDGIAPRRAGMEMQSRAGSRRFSAMTRIEALRALEECETQPKSPAEKMGEKEKAKGAIEKQRERAREMLALPCKPGVRVRRERFPQLSRLAVKKTARDVIVPLRSPTWSTNERYGAVMDMEMHSREVTVPRRNRASEWESSGVGDMRSRGYESKTHDT</sequence>
<organism evidence="2 3">
    <name type="scientific">Temnothorax longispinosus</name>
    <dbReference type="NCBI Taxonomy" id="300112"/>
    <lineage>
        <taxon>Eukaryota</taxon>
        <taxon>Metazoa</taxon>
        <taxon>Ecdysozoa</taxon>
        <taxon>Arthropoda</taxon>
        <taxon>Hexapoda</taxon>
        <taxon>Insecta</taxon>
        <taxon>Pterygota</taxon>
        <taxon>Neoptera</taxon>
        <taxon>Endopterygota</taxon>
        <taxon>Hymenoptera</taxon>
        <taxon>Apocrita</taxon>
        <taxon>Aculeata</taxon>
        <taxon>Formicoidea</taxon>
        <taxon>Formicidae</taxon>
        <taxon>Myrmicinae</taxon>
        <taxon>Temnothorax</taxon>
    </lineage>
</organism>